<keyword evidence="3" id="KW-1185">Reference proteome</keyword>
<dbReference type="STRING" id="1344416.A0A139AIP2"/>
<dbReference type="EMBL" id="KQ965751">
    <property type="protein sequence ID" value="KXS16660.1"/>
    <property type="molecule type" value="Genomic_DNA"/>
</dbReference>
<dbReference type="InterPro" id="IPR050767">
    <property type="entry name" value="Sel1_AlgK"/>
</dbReference>
<dbReference type="SUPFAM" id="SSF81901">
    <property type="entry name" value="HCP-like"/>
    <property type="match status" value="1"/>
</dbReference>
<evidence type="ECO:0000313" key="2">
    <source>
        <dbReference type="EMBL" id="KXS16660.1"/>
    </source>
</evidence>
<gene>
    <name evidence="2" type="ORF">M427DRAFT_43460</name>
</gene>
<dbReference type="InterPro" id="IPR006597">
    <property type="entry name" value="Sel1-like"/>
</dbReference>
<reference evidence="2 3" key="1">
    <citation type="journal article" date="2015" name="Genome Biol. Evol.">
        <title>Phylogenomic analyses indicate that early fungi evolved digesting cell walls of algal ancestors of land plants.</title>
        <authorList>
            <person name="Chang Y."/>
            <person name="Wang S."/>
            <person name="Sekimoto S."/>
            <person name="Aerts A.L."/>
            <person name="Choi C."/>
            <person name="Clum A."/>
            <person name="LaButti K.M."/>
            <person name="Lindquist E.A."/>
            <person name="Yee Ngan C."/>
            <person name="Ohm R.A."/>
            <person name="Salamov A.A."/>
            <person name="Grigoriev I.V."/>
            <person name="Spatafora J.W."/>
            <person name="Berbee M.L."/>
        </authorList>
    </citation>
    <scope>NUCLEOTIDE SEQUENCE [LARGE SCALE GENOMIC DNA]</scope>
    <source>
        <strain evidence="2 3">JEL478</strain>
    </source>
</reference>
<dbReference type="PANTHER" id="PTHR11102">
    <property type="entry name" value="SEL-1-LIKE PROTEIN"/>
    <property type="match status" value="1"/>
</dbReference>
<dbReference type="PANTHER" id="PTHR11102:SF160">
    <property type="entry name" value="ERAD-ASSOCIATED E3 UBIQUITIN-PROTEIN LIGASE COMPONENT HRD3"/>
    <property type="match status" value="1"/>
</dbReference>
<dbReference type="SMART" id="SM00671">
    <property type="entry name" value="SEL1"/>
    <property type="match status" value="4"/>
</dbReference>
<organism evidence="2 3">
    <name type="scientific">Gonapodya prolifera (strain JEL478)</name>
    <name type="common">Monoblepharis prolifera</name>
    <dbReference type="NCBI Taxonomy" id="1344416"/>
    <lineage>
        <taxon>Eukaryota</taxon>
        <taxon>Fungi</taxon>
        <taxon>Fungi incertae sedis</taxon>
        <taxon>Chytridiomycota</taxon>
        <taxon>Chytridiomycota incertae sedis</taxon>
        <taxon>Monoblepharidomycetes</taxon>
        <taxon>Monoblepharidales</taxon>
        <taxon>Gonapodyaceae</taxon>
        <taxon>Gonapodya</taxon>
    </lineage>
</organism>
<comment type="similarity">
    <text evidence="1">Belongs to the sel-1 family.</text>
</comment>
<dbReference type="Proteomes" id="UP000070544">
    <property type="component" value="Unassembled WGS sequence"/>
</dbReference>
<dbReference type="Pfam" id="PF08238">
    <property type="entry name" value="Sel1"/>
    <property type="match status" value="4"/>
</dbReference>
<protein>
    <recommendedName>
        <fullName evidence="4">HCP-like protein</fullName>
    </recommendedName>
</protein>
<dbReference type="AlphaFoldDB" id="A0A139AIP2"/>
<sequence>MAKAMRDEQLGIRHAAEQGHAAAQRSLCSAYKMGKGVEQDLCEALMWLNKAADQDDNVARNILGMMYITGERDVKPDILKAKELFHTAAEQGCPCGAFNLAYYFHLRGLHVEPPDFREAEDLMAKSAHYENALRCTIVIVHERDWGEWVKDELKAAEIYETDDEWPESKTLLGKMYEDGRGELDQDLNKAAQLYTEAVVEDVVARGHLGQM</sequence>
<name>A0A139AIP2_GONPJ</name>
<dbReference type="InterPro" id="IPR011990">
    <property type="entry name" value="TPR-like_helical_dom_sf"/>
</dbReference>
<evidence type="ECO:0000256" key="1">
    <source>
        <dbReference type="ARBA" id="ARBA00038101"/>
    </source>
</evidence>
<accession>A0A139AIP2</accession>
<proteinExistence type="inferred from homology"/>
<dbReference type="Gene3D" id="1.25.40.10">
    <property type="entry name" value="Tetratricopeptide repeat domain"/>
    <property type="match status" value="1"/>
</dbReference>
<evidence type="ECO:0000313" key="3">
    <source>
        <dbReference type="Proteomes" id="UP000070544"/>
    </source>
</evidence>
<evidence type="ECO:0008006" key="4">
    <source>
        <dbReference type="Google" id="ProtNLM"/>
    </source>
</evidence>